<dbReference type="NCBIfam" id="TIGR01988">
    <property type="entry name" value="Ubi-OHases"/>
    <property type="match status" value="1"/>
</dbReference>
<gene>
    <name evidence="8" type="ORF">H6G95_05005</name>
</gene>
<comment type="cofactor">
    <cofactor evidence="1">
        <name>FAD</name>
        <dbReference type="ChEBI" id="CHEBI:57692"/>
    </cofactor>
</comment>
<dbReference type="RefSeq" id="WP_190890223.1">
    <property type="nucleotide sequence ID" value="NZ_JACJTE010000003.1"/>
</dbReference>
<evidence type="ECO:0000256" key="2">
    <source>
        <dbReference type="ARBA" id="ARBA00005349"/>
    </source>
</evidence>
<dbReference type="InterPro" id="IPR051205">
    <property type="entry name" value="UbiH/COQ6_monooxygenase"/>
</dbReference>
<dbReference type="PANTHER" id="PTHR43876">
    <property type="entry name" value="UBIQUINONE BIOSYNTHESIS MONOOXYGENASE COQ6, MITOCHONDRIAL"/>
    <property type="match status" value="1"/>
</dbReference>
<keyword evidence="9" id="KW-1185">Reference proteome</keyword>
<evidence type="ECO:0000256" key="1">
    <source>
        <dbReference type="ARBA" id="ARBA00001974"/>
    </source>
</evidence>
<organism evidence="8 9">
    <name type="scientific">Nostoc linckia FACHB-391</name>
    <dbReference type="NCBI Taxonomy" id="2692906"/>
    <lineage>
        <taxon>Bacteria</taxon>
        <taxon>Bacillati</taxon>
        <taxon>Cyanobacteriota</taxon>
        <taxon>Cyanophyceae</taxon>
        <taxon>Nostocales</taxon>
        <taxon>Nostocaceae</taxon>
        <taxon>Nostoc</taxon>
    </lineage>
</organism>
<accession>A0ABR8ESW5</accession>
<dbReference type="NCBIfam" id="NF005612">
    <property type="entry name" value="PRK07364.1"/>
    <property type="match status" value="1"/>
</dbReference>
<dbReference type="PRINTS" id="PR00420">
    <property type="entry name" value="RNGMNOXGNASE"/>
</dbReference>
<comment type="similarity">
    <text evidence="2">Belongs to the UbiH/COQ6 family.</text>
</comment>
<keyword evidence="5" id="KW-0560">Oxidoreductase</keyword>
<dbReference type="InterPro" id="IPR002938">
    <property type="entry name" value="FAD-bd"/>
</dbReference>
<feature type="domain" description="FAD-binding" evidence="7">
    <location>
        <begin position="24"/>
        <end position="338"/>
    </location>
</feature>
<dbReference type="InterPro" id="IPR036188">
    <property type="entry name" value="FAD/NAD-bd_sf"/>
</dbReference>
<evidence type="ECO:0000256" key="6">
    <source>
        <dbReference type="ARBA" id="ARBA00023033"/>
    </source>
</evidence>
<comment type="caution">
    <text evidence="8">The sequence shown here is derived from an EMBL/GenBank/DDBJ whole genome shotgun (WGS) entry which is preliminary data.</text>
</comment>
<evidence type="ECO:0000313" key="8">
    <source>
        <dbReference type="EMBL" id="MBD2559989.1"/>
    </source>
</evidence>
<evidence type="ECO:0000259" key="7">
    <source>
        <dbReference type="Pfam" id="PF01494"/>
    </source>
</evidence>
<evidence type="ECO:0000256" key="3">
    <source>
        <dbReference type="ARBA" id="ARBA00022630"/>
    </source>
</evidence>
<dbReference type="Pfam" id="PF01494">
    <property type="entry name" value="FAD_binding_3"/>
    <property type="match status" value="1"/>
</dbReference>
<keyword evidence="6" id="KW-0503">Monooxygenase</keyword>
<dbReference type="Gene3D" id="3.50.50.60">
    <property type="entry name" value="FAD/NAD(P)-binding domain"/>
    <property type="match status" value="2"/>
</dbReference>
<keyword evidence="4" id="KW-0274">FAD</keyword>
<reference evidence="8 9" key="1">
    <citation type="journal article" date="2020" name="ISME J.">
        <title>Comparative genomics reveals insights into cyanobacterial evolution and habitat adaptation.</title>
        <authorList>
            <person name="Chen M.Y."/>
            <person name="Teng W.K."/>
            <person name="Zhao L."/>
            <person name="Hu C.X."/>
            <person name="Zhou Y.K."/>
            <person name="Han B.P."/>
            <person name="Song L.R."/>
            <person name="Shu W.S."/>
        </authorList>
    </citation>
    <scope>NUCLEOTIDE SEQUENCE [LARGE SCALE GENOMIC DNA]</scope>
    <source>
        <strain evidence="8 9">FACHB-391</strain>
    </source>
</reference>
<dbReference type="EMBL" id="JACJTE010000003">
    <property type="protein sequence ID" value="MBD2559989.1"/>
    <property type="molecule type" value="Genomic_DNA"/>
</dbReference>
<evidence type="ECO:0000256" key="4">
    <source>
        <dbReference type="ARBA" id="ARBA00022827"/>
    </source>
</evidence>
<dbReference type="Proteomes" id="UP000604661">
    <property type="component" value="Unassembled WGS sequence"/>
</dbReference>
<dbReference type="InterPro" id="IPR010971">
    <property type="entry name" value="UbiH/COQ6"/>
</dbReference>
<proteinExistence type="inferred from homology"/>
<dbReference type="InterPro" id="IPR018168">
    <property type="entry name" value="Ubi_Hdrlase_CS"/>
</dbReference>
<dbReference type="PANTHER" id="PTHR43876:SF7">
    <property type="entry name" value="UBIQUINONE BIOSYNTHESIS MONOOXYGENASE COQ6, MITOCHONDRIAL"/>
    <property type="match status" value="1"/>
</dbReference>
<protein>
    <submittedName>
        <fullName evidence="8">FAD-dependent hydroxylase</fullName>
    </submittedName>
</protein>
<dbReference type="SUPFAM" id="SSF51905">
    <property type="entry name" value="FAD/NAD(P)-binding domain"/>
    <property type="match status" value="1"/>
</dbReference>
<dbReference type="PROSITE" id="PS01304">
    <property type="entry name" value="UBIH"/>
    <property type="match status" value="1"/>
</dbReference>
<sequence length="435" mass="48176">MALTQLEQTLPPQPTPPNERGYEYDLVIVGGGIIGLTLASALKDSGLSILLIEAKVASAAVAKGQAYAVHQLSALIYQGIGVWDKILPQIAKYCRVRLSDADYPNVVEFTTDDIDTAELGYVAEHQALLQPLQEFVQNCPNVTYLCPAEVVNTRYQQDIVAIDIKVADQLRTVRSKLLIAADGARSPIRQAAGIKTSGWKYWQSCIVAFVKPEKPHNNTAYERFWSSGPFAILPLPGNRCRIVWTAPHEEAKALCALDDEQFLAELTRRYGDQMGKLELLGDRFVFQVQLMQSDRYVLPRLALIGDAAHNCHPVGGQGLNLGIRDAAALAQIIQTAHQAGKDIGDIQILKGYERWRKLENLTILGFTDLLDRMFSNNFLPVVLVRRLGLWFLQRVPVLKVFMLKLMIGLKGRTPELAKLSGLNAIPQQLEKSGLG</sequence>
<keyword evidence="3" id="KW-0285">Flavoprotein</keyword>
<name>A0ABR8ESW5_NOSLI</name>
<evidence type="ECO:0000256" key="5">
    <source>
        <dbReference type="ARBA" id="ARBA00023002"/>
    </source>
</evidence>
<evidence type="ECO:0000313" key="9">
    <source>
        <dbReference type="Proteomes" id="UP000604661"/>
    </source>
</evidence>